<keyword evidence="2 4" id="KW-0119">Carbohydrate metabolism</keyword>
<dbReference type="Pfam" id="PF01373">
    <property type="entry name" value="Glyco_hydro_14"/>
    <property type="match status" value="1"/>
</dbReference>
<protein>
    <recommendedName>
        <fullName evidence="4">Beta-amylase</fullName>
        <ecNumber evidence="4">3.2.1.2</ecNumber>
    </recommendedName>
</protein>
<dbReference type="Gene3D" id="3.20.20.80">
    <property type="entry name" value="Glycosidases"/>
    <property type="match status" value="1"/>
</dbReference>
<dbReference type="PRINTS" id="PR00750">
    <property type="entry name" value="BETAAMYLASE"/>
</dbReference>
<keyword evidence="4" id="KW-0326">Glycosidase</keyword>
<evidence type="ECO:0000313" key="6">
    <source>
        <dbReference type="Proteomes" id="UP001300502"/>
    </source>
</evidence>
<evidence type="ECO:0000256" key="1">
    <source>
        <dbReference type="ARBA" id="ARBA00005652"/>
    </source>
</evidence>
<dbReference type="PANTHER" id="PTHR31352">
    <property type="entry name" value="BETA-AMYLASE 1, CHLOROPLASTIC"/>
    <property type="match status" value="1"/>
</dbReference>
<comment type="catalytic activity">
    <reaction evidence="4">
        <text>Hydrolysis of (1-&gt;4)-alpha-D-glucosidic linkages in polysaccharides so as to remove successive maltose units from the non-reducing ends of the chains.</text>
        <dbReference type="EC" id="3.2.1.2"/>
    </reaction>
</comment>
<comment type="similarity">
    <text evidence="1 4">Belongs to the glycosyl hydrolase 14 family.</text>
</comment>
<dbReference type="GO" id="GO:0016161">
    <property type="term" value="F:beta-amylase activity"/>
    <property type="evidence" value="ECO:0007669"/>
    <property type="project" value="UniProtKB-EC"/>
</dbReference>
<proteinExistence type="inferred from homology"/>
<dbReference type="InterPro" id="IPR001554">
    <property type="entry name" value="Glyco_hydro_14"/>
</dbReference>
<evidence type="ECO:0000256" key="3">
    <source>
        <dbReference type="ARBA" id="ARBA00023326"/>
    </source>
</evidence>
<organism evidence="5 6">
    <name type="scientific">Galdieria yellowstonensis</name>
    <dbReference type="NCBI Taxonomy" id="3028027"/>
    <lineage>
        <taxon>Eukaryota</taxon>
        <taxon>Rhodophyta</taxon>
        <taxon>Bangiophyceae</taxon>
        <taxon>Galdieriales</taxon>
        <taxon>Galdieriaceae</taxon>
        <taxon>Galdieria</taxon>
    </lineage>
</organism>
<evidence type="ECO:0000313" key="5">
    <source>
        <dbReference type="EMBL" id="KAK4528983.1"/>
    </source>
</evidence>
<dbReference type="EC" id="3.2.1.2" evidence="4"/>
<dbReference type="SUPFAM" id="SSF51445">
    <property type="entry name" value="(Trans)glycosidases"/>
    <property type="match status" value="1"/>
</dbReference>
<dbReference type="InterPro" id="IPR017853">
    <property type="entry name" value="GH"/>
</dbReference>
<dbReference type="GO" id="GO:0000272">
    <property type="term" value="P:polysaccharide catabolic process"/>
    <property type="evidence" value="ECO:0007669"/>
    <property type="project" value="UniProtKB-KW"/>
</dbReference>
<dbReference type="AlphaFoldDB" id="A0AAV9INX8"/>
<keyword evidence="6" id="KW-1185">Reference proteome</keyword>
<reference evidence="5 6" key="1">
    <citation type="submission" date="2022-07" db="EMBL/GenBank/DDBJ databases">
        <title>Genome-wide signatures of adaptation to extreme environments.</title>
        <authorList>
            <person name="Cho C.H."/>
            <person name="Yoon H.S."/>
        </authorList>
    </citation>
    <scope>NUCLEOTIDE SEQUENCE [LARGE SCALE GENOMIC DNA]</scope>
    <source>
        <strain evidence="5 6">108.79 E11</strain>
    </source>
</reference>
<keyword evidence="4" id="KW-0378">Hydrolase</keyword>
<dbReference type="PANTHER" id="PTHR31352:SF31">
    <property type="entry name" value="BETA-AMYLASE 1, CHLOROPLASTIC"/>
    <property type="match status" value="1"/>
</dbReference>
<name>A0AAV9INX8_9RHOD</name>
<keyword evidence="3 4" id="KW-0624">Polysaccharide degradation</keyword>
<evidence type="ECO:0000256" key="4">
    <source>
        <dbReference type="RuleBase" id="RU000509"/>
    </source>
</evidence>
<dbReference type="EMBL" id="JANCYU010000073">
    <property type="protein sequence ID" value="KAK4528983.1"/>
    <property type="molecule type" value="Genomic_DNA"/>
</dbReference>
<evidence type="ECO:0000256" key="2">
    <source>
        <dbReference type="ARBA" id="ARBA00023277"/>
    </source>
</evidence>
<gene>
    <name evidence="5" type="ORF">GAYE_SCF68G6932</name>
</gene>
<comment type="caution">
    <text evidence="5">The sequence shown here is derived from an EMBL/GenBank/DDBJ whole genome shotgun (WGS) entry which is preliminary data.</text>
</comment>
<accession>A0AAV9INX8</accession>
<dbReference type="Proteomes" id="UP001300502">
    <property type="component" value="Unassembled WGS sequence"/>
</dbReference>
<sequence length="440" mass="51292">MCPLNAALLPRDTLARLLDKLVGVEGIMLDVWWSLCEPTPGSFDFSRYRPIFQMAIERNLKIQAVLSFHTCGESEGDQVVISLPPFIRQLQPQYPFLFYTDEDGEWSWECLSLSADHAKVFPSAQGVCRRTALDMYEDFMRAFYEEFSSWIGTHIVQIQVSMGPSGELRYPSFALSRWKFPGMGAFQCYDERMQQDYRDYIAAITTRNHHHGTDSFHRREKEEEVVVFPCYQTCGRGYNMLPWQTPFFGEGIAETERGKTFLEWYSSKLLCHGEDMLERARRVFHSQVEIACKVAGIHWLYKTKHRAAEAIAGYYVSDRFHFYQRLASLLKKYGATWIFTCFEKRDEWEDKAAKCSPESLIRETWSIAASLDVPFAAENALEMKRDEEYEQVLEKADWCRRNGHPLSCFTLLRLSEELISPDHVDRWATFVQHMQQSPPI</sequence>